<reference evidence="1" key="1">
    <citation type="journal article" date="2020" name="Nature">
        <title>Giant virus diversity and host interactions through global metagenomics.</title>
        <authorList>
            <person name="Schulz F."/>
            <person name="Roux S."/>
            <person name="Paez-Espino D."/>
            <person name="Jungbluth S."/>
            <person name="Walsh D.A."/>
            <person name="Denef V.J."/>
            <person name="McMahon K.D."/>
            <person name="Konstantinidis K.T."/>
            <person name="Eloe-Fadrosh E.A."/>
            <person name="Kyrpides N.C."/>
            <person name="Woyke T."/>
        </authorList>
    </citation>
    <scope>NUCLEOTIDE SEQUENCE</scope>
    <source>
        <strain evidence="1">GVMAG-S-3300012000-53</strain>
    </source>
</reference>
<proteinExistence type="predicted"/>
<organism evidence="1">
    <name type="scientific">viral metagenome</name>
    <dbReference type="NCBI Taxonomy" id="1070528"/>
    <lineage>
        <taxon>unclassified sequences</taxon>
        <taxon>metagenomes</taxon>
        <taxon>organismal metagenomes</taxon>
    </lineage>
</organism>
<dbReference type="AlphaFoldDB" id="A0A6C0KFE9"/>
<protein>
    <submittedName>
        <fullName evidence="1">Uncharacterized protein</fullName>
    </submittedName>
</protein>
<sequence>MYYDNEFEPVGQPEYTKMLDNISVSSDNSSLNTTQKNQKKYHDILKASDKNYHKIKRRLDGVLTSIDLYNTTTTPGSPIRGAITGTRYPFRVGSKDEYLFYKVAISTPEKNIGPDNNIFFFDNPEQYERITGFEVSQEAKEMWHDRYITRQVARNS</sequence>
<dbReference type="EMBL" id="MN740888">
    <property type="protein sequence ID" value="QHU16732.1"/>
    <property type="molecule type" value="Genomic_DNA"/>
</dbReference>
<accession>A0A6C0KFE9</accession>
<evidence type="ECO:0000313" key="1">
    <source>
        <dbReference type="EMBL" id="QHU16732.1"/>
    </source>
</evidence>
<name>A0A6C0KFE9_9ZZZZ</name>